<sequence>MREDWPEPVTVVGRPVRGLVGESRRSAHLFTLEPGTVLYGSLTARCGTELTLPQVEWLQPGAGMPCECCLALAPGLAA</sequence>
<evidence type="ECO:0000313" key="2">
    <source>
        <dbReference type="Proteomes" id="UP000319769"/>
    </source>
</evidence>
<evidence type="ECO:0000313" key="1">
    <source>
        <dbReference type="EMBL" id="KAA9152498.1"/>
    </source>
</evidence>
<accession>A0A5N0US90</accession>
<comment type="caution">
    <text evidence="1">The sequence shown here is derived from an EMBL/GenBank/DDBJ whole genome shotgun (WGS) entry which is preliminary data.</text>
</comment>
<dbReference type="AlphaFoldDB" id="A0A5N0US90"/>
<reference evidence="1" key="1">
    <citation type="submission" date="2019-09" db="EMBL/GenBank/DDBJ databases">
        <authorList>
            <person name="Teo W.F.A."/>
            <person name="Duangmal K."/>
        </authorList>
    </citation>
    <scope>NUCLEOTIDE SEQUENCE [LARGE SCALE GENOMIC DNA]</scope>
    <source>
        <strain evidence="1">K81G1</strain>
    </source>
</reference>
<name>A0A5N0US90_9PSEU</name>
<dbReference type="EMBL" id="VMNW02000087">
    <property type="protein sequence ID" value="KAA9152498.1"/>
    <property type="molecule type" value="Genomic_DNA"/>
</dbReference>
<protein>
    <recommendedName>
        <fullName evidence="3">DUF3039 domain-containing protein</fullName>
    </recommendedName>
</protein>
<keyword evidence="2" id="KW-1185">Reference proteome</keyword>
<proteinExistence type="predicted"/>
<organism evidence="1 2">
    <name type="scientific">Amycolatopsis acidicola</name>
    <dbReference type="NCBI Taxonomy" id="2596893"/>
    <lineage>
        <taxon>Bacteria</taxon>
        <taxon>Bacillati</taxon>
        <taxon>Actinomycetota</taxon>
        <taxon>Actinomycetes</taxon>
        <taxon>Pseudonocardiales</taxon>
        <taxon>Pseudonocardiaceae</taxon>
        <taxon>Amycolatopsis</taxon>
    </lineage>
</organism>
<evidence type="ECO:0008006" key="3">
    <source>
        <dbReference type="Google" id="ProtNLM"/>
    </source>
</evidence>
<dbReference type="OrthoDB" id="3625434at2"/>
<gene>
    <name evidence="1" type="ORF">FPZ12_036775</name>
</gene>
<dbReference type="Proteomes" id="UP000319769">
    <property type="component" value="Unassembled WGS sequence"/>
</dbReference>